<organism evidence="2">
    <name type="scientific">viral metagenome</name>
    <dbReference type="NCBI Taxonomy" id="1070528"/>
    <lineage>
        <taxon>unclassified sequences</taxon>
        <taxon>metagenomes</taxon>
        <taxon>organismal metagenomes</taxon>
    </lineage>
</organism>
<dbReference type="EMBL" id="MN739302">
    <property type="protein sequence ID" value="QHS97710.1"/>
    <property type="molecule type" value="Genomic_DNA"/>
</dbReference>
<keyword evidence="1" id="KW-0472">Membrane</keyword>
<accession>A0A6C0C004</accession>
<protein>
    <submittedName>
        <fullName evidence="2">Uncharacterized protein</fullName>
    </submittedName>
</protein>
<name>A0A6C0C004_9ZZZZ</name>
<evidence type="ECO:0000256" key="1">
    <source>
        <dbReference type="SAM" id="Phobius"/>
    </source>
</evidence>
<dbReference type="AlphaFoldDB" id="A0A6C0C004"/>
<proteinExistence type="predicted"/>
<feature type="transmembrane region" description="Helical" evidence="1">
    <location>
        <begin position="20"/>
        <end position="40"/>
    </location>
</feature>
<reference evidence="2" key="1">
    <citation type="journal article" date="2020" name="Nature">
        <title>Giant virus diversity and host interactions through global metagenomics.</title>
        <authorList>
            <person name="Schulz F."/>
            <person name="Roux S."/>
            <person name="Paez-Espino D."/>
            <person name="Jungbluth S."/>
            <person name="Walsh D.A."/>
            <person name="Denef V.J."/>
            <person name="McMahon K.D."/>
            <person name="Konstantinidis K.T."/>
            <person name="Eloe-Fadrosh E.A."/>
            <person name="Kyrpides N.C."/>
            <person name="Woyke T."/>
        </authorList>
    </citation>
    <scope>NUCLEOTIDE SEQUENCE</scope>
    <source>
        <strain evidence="2">GVMAG-M-3300020182-33</strain>
    </source>
</reference>
<sequence length="142" mass="16139">MQNRRNRKYKTHMGDDANLLLHTFSIVYFTFAELVANGLICSDRLSVRLRGTNWMAATHALPLMDARRSALRKPCIGRLRFGNYMRRERSLDLLCQRSMKLGGAPVDQGTVFVAFAGGFDHSPPPQARLRQRLSTVYAARVQ</sequence>
<keyword evidence="1" id="KW-1133">Transmembrane helix</keyword>
<evidence type="ECO:0000313" key="2">
    <source>
        <dbReference type="EMBL" id="QHS97710.1"/>
    </source>
</evidence>
<keyword evidence="1" id="KW-0812">Transmembrane</keyword>